<sequence length="178" mass="19374">MIKETLILPNGPGLGATLLLHDAQPAFLLGTMKHWPQMTASIYEACLAVLARPDDVERRESILSQARLWLPIPVEWSVNGCPSEFAQGLAEPSGESDVLPKRFFKRCFKPLLYTDTGLYCTAMPVQTNPNDAEDLISPGDGLVIRPVQLGLLLIHVTASVPPSTSLQSVEYCVSTCAL</sequence>
<reference evidence="1 2" key="1">
    <citation type="submission" date="2019-04" db="EMBL/GenBank/DDBJ databases">
        <title>Annotation for the trematode Fasciola gigantica.</title>
        <authorList>
            <person name="Choi Y.-J."/>
        </authorList>
    </citation>
    <scope>NUCLEOTIDE SEQUENCE [LARGE SCALE GENOMIC DNA]</scope>
    <source>
        <strain evidence="1">Uganda_cow_1</strain>
    </source>
</reference>
<accession>A0A504YP27</accession>
<proteinExistence type="predicted"/>
<keyword evidence="2" id="KW-1185">Reference proteome</keyword>
<organism evidence="1 2">
    <name type="scientific">Fasciola gigantica</name>
    <name type="common">Giant liver fluke</name>
    <dbReference type="NCBI Taxonomy" id="46835"/>
    <lineage>
        <taxon>Eukaryota</taxon>
        <taxon>Metazoa</taxon>
        <taxon>Spiralia</taxon>
        <taxon>Lophotrochozoa</taxon>
        <taxon>Platyhelminthes</taxon>
        <taxon>Trematoda</taxon>
        <taxon>Digenea</taxon>
        <taxon>Plagiorchiida</taxon>
        <taxon>Echinostomata</taxon>
        <taxon>Echinostomatoidea</taxon>
        <taxon>Fasciolidae</taxon>
        <taxon>Fasciola</taxon>
    </lineage>
</organism>
<dbReference type="Proteomes" id="UP000316759">
    <property type="component" value="Unassembled WGS sequence"/>
</dbReference>
<name>A0A504YP27_FASGI</name>
<dbReference type="AlphaFoldDB" id="A0A504YP27"/>
<dbReference type="OrthoDB" id="6229273at2759"/>
<protein>
    <submittedName>
        <fullName evidence="1">Uncharacterized protein</fullName>
    </submittedName>
</protein>
<dbReference type="EMBL" id="SUNJ01006277">
    <property type="protein sequence ID" value="TPP62943.1"/>
    <property type="molecule type" value="Genomic_DNA"/>
</dbReference>
<evidence type="ECO:0000313" key="2">
    <source>
        <dbReference type="Proteomes" id="UP000316759"/>
    </source>
</evidence>
<gene>
    <name evidence="1" type="ORF">FGIG_02381</name>
</gene>
<evidence type="ECO:0000313" key="1">
    <source>
        <dbReference type="EMBL" id="TPP62943.1"/>
    </source>
</evidence>
<comment type="caution">
    <text evidence="1">The sequence shown here is derived from an EMBL/GenBank/DDBJ whole genome shotgun (WGS) entry which is preliminary data.</text>
</comment>